<evidence type="ECO:0000313" key="10">
    <source>
        <dbReference type="Proteomes" id="UP000536604"/>
    </source>
</evidence>
<comment type="caution">
    <text evidence="9">The sequence shown here is derived from an EMBL/GenBank/DDBJ whole genome shotgun (WGS) entry which is preliminary data.</text>
</comment>
<keyword evidence="6" id="KW-1015">Disulfide bond</keyword>
<feature type="chain" id="PRO_5032516586" description="Subtilisin inhibitor domain-containing protein" evidence="7">
    <location>
        <begin position="23"/>
        <end position="120"/>
    </location>
</feature>
<evidence type="ECO:0000256" key="7">
    <source>
        <dbReference type="SAM" id="SignalP"/>
    </source>
</evidence>
<reference evidence="9 10" key="1">
    <citation type="submission" date="2020-08" db="EMBL/GenBank/DDBJ databases">
        <title>Genomic Encyclopedia of Type Strains, Phase III (KMG-III): the genomes of soil and plant-associated and newly described type strains.</title>
        <authorList>
            <person name="Whitman W."/>
        </authorList>
    </citation>
    <scope>NUCLEOTIDE SEQUENCE [LARGE SCALE GENOMIC DNA]</scope>
    <source>
        <strain evidence="9 10">CECT 8712</strain>
    </source>
</reference>
<evidence type="ECO:0000256" key="5">
    <source>
        <dbReference type="ARBA" id="ARBA00022900"/>
    </source>
</evidence>
<protein>
    <recommendedName>
        <fullName evidence="8">Subtilisin inhibitor domain-containing protein</fullName>
    </recommendedName>
</protein>
<dbReference type="Pfam" id="PF00720">
    <property type="entry name" value="SSI"/>
    <property type="match status" value="1"/>
</dbReference>
<dbReference type="GO" id="GO:0004867">
    <property type="term" value="F:serine-type endopeptidase inhibitor activity"/>
    <property type="evidence" value="ECO:0007669"/>
    <property type="project" value="UniProtKB-KW"/>
</dbReference>
<comment type="similarity">
    <text evidence="2">Belongs to the protease inhibitor I16 (SSI) family.</text>
</comment>
<dbReference type="InterPro" id="IPR036819">
    <property type="entry name" value="Subtilisin_inhibitor-like_sf"/>
</dbReference>
<dbReference type="GO" id="GO:0005576">
    <property type="term" value="C:extracellular region"/>
    <property type="evidence" value="ECO:0007669"/>
    <property type="project" value="UniProtKB-SubCell"/>
</dbReference>
<dbReference type="Proteomes" id="UP000536604">
    <property type="component" value="Unassembled WGS sequence"/>
</dbReference>
<comment type="subcellular location">
    <subcellularLocation>
        <location evidence="1">Secreted</location>
    </subcellularLocation>
</comment>
<keyword evidence="3" id="KW-0964">Secreted</keyword>
<evidence type="ECO:0000256" key="6">
    <source>
        <dbReference type="ARBA" id="ARBA00023157"/>
    </source>
</evidence>
<feature type="domain" description="Subtilisin inhibitor" evidence="8">
    <location>
        <begin position="40"/>
        <end position="97"/>
    </location>
</feature>
<feature type="signal peptide" evidence="7">
    <location>
        <begin position="1"/>
        <end position="22"/>
    </location>
</feature>
<keyword evidence="10" id="KW-1185">Reference proteome</keyword>
<name>A0A841IUI1_9ACTN</name>
<proteinExistence type="inferred from homology"/>
<sequence>MKHMIAASLAVAAVLSTAPVAAEDVRSQDRYTLARVDGSGERREVTLDCVTARGTHPRAGEACDAIAESGSISGVTAESGAFCTMEHAPVTARAEGAEEYEETFGNSCVLRSAKGPVFDF</sequence>
<evidence type="ECO:0000256" key="3">
    <source>
        <dbReference type="ARBA" id="ARBA00022525"/>
    </source>
</evidence>
<keyword evidence="7" id="KW-0732">Signal</keyword>
<accession>A0A841IUI1</accession>
<evidence type="ECO:0000256" key="2">
    <source>
        <dbReference type="ARBA" id="ARBA00010472"/>
    </source>
</evidence>
<dbReference type="EMBL" id="JACHJO010000008">
    <property type="protein sequence ID" value="MBB6120906.1"/>
    <property type="molecule type" value="Genomic_DNA"/>
</dbReference>
<dbReference type="SUPFAM" id="SSF55399">
    <property type="entry name" value="Subtilisin inhibitor"/>
    <property type="match status" value="1"/>
</dbReference>
<keyword evidence="4" id="KW-0646">Protease inhibitor</keyword>
<gene>
    <name evidence="9" type="ORF">FHS13_002867</name>
</gene>
<dbReference type="Gene3D" id="3.30.350.10">
    <property type="entry name" value="Subtilisin inhibitor-like"/>
    <property type="match status" value="1"/>
</dbReference>
<dbReference type="AlphaFoldDB" id="A0A841IUI1"/>
<evidence type="ECO:0000256" key="1">
    <source>
        <dbReference type="ARBA" id="ARBA00004613"/>
    </source>
</evidence>
<organism evidence="9 10">
    <name type="scientific">Nocardiopsis algeriensis</name>
    <dbReference type="NCBI Taxonomy" id="1478215"/>
    <lineage>
        <taxon>Bacteria</taxon>
        <taxon>Bacillati</taxon>
        <taxon>Actinomycetota</taxon>
        <taxon>Actinomycetes</taxon>
        <taxon>Streptosporangiales</taxon>
        <taxon>Nocardiopsidaceae</taxon>
        <taxon>Nocardiopsis</taxon>
    </lineage>
</organism>
<evidence type="ECO:0000313" key="9">
    <source>
        <dbReference type="EMBL" id="MBB6120906.1"/>
    </source>
</evidence>
<evidence type="ECO:0000256" key="4">
    <source>
        <dbReference type="ARBA" id="ARBA00022690"/>
    </source>
</evidence>
<evidence type="ECO:0000259" key="8">
    <source>
        <dbReference type="Pfam" id="PF00720"/>
    </source>
</evidence>
<keyword evidence="5" id="KW-0722">Serine protease inhibitor</keyword>
<dbReference type="InterPro" id="IPR023549">
    <property type="entry name" value="Subtilisin_inhibitor"/>
</dbReference>